<dbReference type="Gene3D" id="3.40.50.300">
    <property type="entry name" value="P-loop containing nucleotide triphosphate hydrolases"/>
    <property type="match status" value="1"/>
</dbReference>
<accession>A0A172ZJJ4</accession>
<dbReference type="InterPro" id="IPR029060">
    <property type="entry name" value="PIN-like_dom_sf"/>
</dbReference>
<evidence type="ECO:0000259" key="4">
    <source>
        <dbReference type="SMART" id="SM00670"/>
    </source>
</evidence>
<dbReference type="InterPro" id="IPR003714">
    <property type="entry name" value="PhoH"/>
</dbReference>
<dbReference type="Pfam" id="PF13638">
    <property type="entry name" value="PIN_4"/>
    <property type="match status" value="1"/>
</dbReference>
<organism evidence="5 6">
    <name type="scientific">Paenibacillus bovis</name>
    <dbReference type="NCBI Taxonomy" id="1616788"/>
    <lineage>
        <taxon>Bacteria</taxon>
        <taxon>Bacillati</taxon>
        <taxon>Bacillota</taxon>
        <taxon>Bacilli</taxon>
        <taxon>Bacillales</taxon>
        <taxon>Paenibacillaceae</taxon>
        <taxon>Paenibacillus</taxon>
    </lineage>
</organism>
<keyword evidence="6" id="KW-1185">Reference proteome</keyword>
<proteinExistence type="inferred from homology"/>
<protein>
    <recommendedName>
        <fullName evidence="4">PIN domain-containing protein</fullName>
    </recommendedName>
</protein>
<keyword evidence="2" id="KW-0067">ATP-binding</keyword>
<dbReference type="AlphaFoldDB" id="A0A172ZJJ4"/>
<dbReference type="EMBL" id="CP013023">
    <property type="protein sequence ID" value="ANF97709.1"/>
    <property type="molecule type" value="Genomic_DNA"/>
</dbReference>
<sequence>MKKIFVLDTNVLLHDPNAIFAFEENDVIIPAVVLEEIDSKKRNADEIGRNARGVSRSLDALREIGHLHDGVQLENGGTLRVELNHRSFAKVHEMFGEITNDNRILAVALNYELEERDKTESRQVILVSKDVLVRVKADVLGLMTEDYLSDRAAEPNEIYTGYTTLQVHPATIDDFYNNRYLSVNTLNLNYTLYPNEFVILKDEMGSGKSALLKVSHDGSKLEPLFLSNEPIWGIAARNAQQRMALELLLNDDIPLVTITGKAGTGKTLLALAASLSKVEDEQKYKKLLIARPVVPMGKDIGYLPGEKDEKLRPWMQPIYDNLEFLFDTKKAGDIDKILMGLGSIQVEALTYIRGRSIPGQFIIIDEAQNLSRHEVKTIVSRVGEGSKIVLVGDPDQIDHPYLDSISNGLTHVVEHFKQEGISGHITLEKGERSKLAQLAADLL</sequence>
<dbReference type="Gene3D" id="3.40.50.1010">
    <property type="entry name" value="5'-nuclease"/>
    <property type="match status" value="1"/>
</dbReference>
<reference evidence="5 6" key="2">
    <citation type="journal article" date="2016" name="Int. J. Syst. Evol. Microbiol.">
        <title>Paenibacillus bovis sp. nov., isolated from raw yak (Bos grunniens) milk.</title>
        <authorList>
            <person name="Gao C."/>
            <person name="Han J."/>
            <person name="Liu Z."/>
            <person name="Xu X."/>
            <person name="Hang F."/>
            <person name="Wu Z."/>
        </authorList>
    </citation>
    <scope>NUCLEOTIDE SEQUENCE [LARGE SCALE GENOMIC DNA]</scope>
    <source>
        <strain evidence="5 6">BD3526</strain>
    </source>
</reference>
<dbReference type="GO" id="GO:0005524">
    <property type="term" value="F:ATP binding"/>
    <property type="evidence" value="ECO:0007669"/>
    <property type="project" value="UniProtKB-KW"/>
</dbReference>
<dbReference type="InterPro" id="IPR002716">
    <property type="entry name" value="PIN_dom"/>
</dbReference>
<evidence type="ECO:0000313" key="6">
    <source>
        <dbReference type="Proteomes" id="UP000078148"/>
    </source>
</evidence>
<dbReference type="FunFam" id="3.40.50.300:FF:000013">
    <property type="entry name" value="PhoH family ATPase"/>
    <property type="match status" value="1"/>
</dbReference>
<dbReference type="SUPFAM" id="SSF88723">
    <property type="entry name" value="PIN domain-like"/>
    <property type="match status" value="1"/>
</dbReference>
<evidence type="ECO:0000256" key="1">
    <source>
        <dbReference type="ARBA" id="ARBA00022741"/>
    </source>
</evidence>
<dbReference type="GO" id="GO:0005829">
    <property type="term" value="C:cytosol"/>
    <property type="evidence" value="ECO:0007669"/>
    <property type="project" value="TreeGrafter"/>
</dbReference>
<dbReference type="Proteomes" id="UP000078148">
    <property type="component" value="Chromosome"/>
</dbReference>
<dbReference type="KEGG" id="pbv:AR543_17970"/>
<dbReference type="InterPro" id="IPR027417">
    <property type="entry name" value="P-loop_NTPase"/>
</dbReference>
<dbReference type="PANTHER" id="PTHR30473:SF2">
    <property type="entry name" value="PIN DOMAIN-CONTAINING PROTEIN"/>
    <property type="match status" value="1"/>
</dbReference>
<evidence type="ECO:0000256" key="2">
    <source>
        <dbReference type="ARBA" id="ARBA00022840"/>
    </source>
</evidence>
<comment type="similarity">
    <text evidence="3">In the N-terminal section; belongs to the PINc/VapC protein family.</text>
</comment>
<dbReference type="SUPFAM" id="SSF52540">
    <property type="entry name" value="P-loop containing nucleoside triphosphate hydrolases"/>
    <property type="match status" value="1"/>
</dbReference>
<feature type="domain" description="PIN" evidence="4">
    <location>
        <begin position="3"/>
        <end position="135"/>
    </location>
</feature>
<dbReference type="OrthoDB" id="9773137at2"/>
<name>A0A172ZJJ4_9BACL</name>
<dbReference type="FunFam" id="3.40.50.1010:FF:000007">
    <property type="entry name" value="PhoH family protein"/>
    <property type="match status" value="1"/>
</dbReference>
<dbReference type="SMART" id="SM00670">
    <property type="entry name" value="PINc"/>
    <property type="match status" value="1"/>
</dbReference>
<reference evidence="6" key="1">
    <citation type="submission" date="2015-10" db="EMBL/GenBank/DDBJ databases">
        <title>Genome of Paenibacillus bovis sp. nov.</title>
        <authorList>
            <person name="Wu Z."/>
            <person name="Gao C."/>
            <person name="Liu Z."/>
            <person name="Zheng H."/>
        </authorList>
    </citation>
    <scope>NUCLEOTIDE SEQUENCE [LARGE SCALE GENOMIC DNA]</scope>
    <source>
        <strain evidence="6">BD3526</strain>
    </source>
</reference>
<evidence type="ECO:0000256" key="3">
    <source>
        <dbReference type="ARBA" id="ARBA00046345"/>
    </source>
</evidence>
<dbReference type="CDD" id="cd09883">
    <property type="entry name" value="PIN_VapC_PhoHL-ATPase"/>
    <property type="match status" value="1"/>
</dbReference>
<keyword evidence="1" id="KW-0547">Nucleotide-binding</keyword>
<dbReference type="RefSeq" id="WP_060535805.1">
    <property type="nucleotide sequence ID" value="NZ_CP013023.1"/>
</dbReference>
<dbReference type="PANTHER" id="PTHR30473">
    <property type="entry name" value="PROTEIN PHOH"/>
    <property type="match status" value="1"/>
</dbReference>
<evidence type="ECO:0000313" key="5">
    <source>
        <dbReference type="EMBL" id="ANF97709.1"/>
    </source>
</evidence>
<dbReference type="InterPro" id="IPR051451">
    <property type="entry name" value="PhoH2-like"/>
</dbReference>
<gene>
    <name evidence="5" type="ORF">AR543_17970</name>
</gene>
<dbReference type="Pfam" id="PF02562">
    <property type="entry name" value="PhoH"/>
    <property type="match status" value="1"/>
</dbReference>